<dbReference type="WBParaSite" id="ALUE_0000862701-mRNA-1">
    <property type="protein sequence ID" value="ALUE_0000862701-mRNA-1"/>
    <property type="gene ID" value="ALUE_0000862701"/>
</dbReference>
<keyword evidence="2" id="KW-1185">Reference proteome</keyword>
<sequence>MCATRQQKTLYLCRQSTIRKLFVKYFILNYGISKNRKRHDAKCRSPFEKNAPSERILFTAANVFRDHGRVANLFSFIGFSPSLFLLLPLSYRLERSTLHQMPLICITQMVRSPEHQRLMTFLVEQMWKKRAHSQRRALDYENPL</sequence>
<dbReference type="AlphaFoldDB" id="A0A0M3HYL2"/>
<protein>
    <submittedName>
        <fullName evidence="3">Uncharacterized protein</fullName>
    </submittedName>
</protein>
<evidence type="ECO:0000313" key="2">
    <source>
        <dbReference type="Proteomes" id="UP000036681"/>
    </source>
</evidence>
<proteinExistence type="predicted"/>
<evidence type="ECO:0000256" key="1">
    <source>
        <dbReference type="SAM" id="Phobius"/>
    </source>
</evidence>
<keyword evidence="1" id="KW-0812">Transmembrane</keyword>
<keyword evidence="1" id="KW-1133">Transmembrane helix</keyword>
<accession>A0A0M3HYL2</accession>
<feature type="transmembrane region" description="Helical" evidence="1">
    <location>
        <begin position="73"/>
        <end position="91"/>
    </location>
</feature>
<name>A0A0M3HYL2_ASCLU</name>
<evidence type="ECO:0000313" key="3">
    <source>
        <dbReference type="WBParaSite" id="ALUE_0000862701-mRNA-1"/>
    </source>
</evidence>
<reference evidence="3" key="1">
    <citation type="submission" date="2017-02" db="UniProtKB">
        <authorList>
            <consortium name="WormBaseParasite"/>
        </authorList>
    </citation>
    <scope>IDENTIFICATION</scope>
</reference>
<keyword evidence="1" id="KW-0472">Membrane</keyword>
<organism evidence="2 3">
    <name type="scientific">Ascaris lumbricoides</name>
    <name type="common">Giant roundworm</name>
    <dbReference type="NCBI Taxonomy" id="6252"/>
    <lineage>
        <taxon>Eukaryota</taxon>
        <taxon>Metazoa</taxon>
        <taxon>Ecdysozoa</taxon>
        <taxon>Nematoda</taxon>
        <taxon>Chromadorea</taxon>
        <taxon>Rhabditida</taxon>
        <taxon>Spirurina</taxon>
        <taxon>Ascaridomorpha</taxon>
        <taxon>Ascaridoidea</taxon>
        <taxon>Ascarididae</taxon>
        <taxon>Ascaris</taxon>
    </lineage>
</organism>
<dbReference type="Proteomes" id="UP000036681">
    <property type="component" value="Unplaced"/>
</dbReference>